<dbReference type="AlphaFoldDB" id="A0A4Q8QEB1"/>
<evidence type="ECO:0000313" key="2">
    <source>
        <dbReference type="Proteomes" id="UP000291981"/>
    </source>
</evidence>
<proteinExistence type="predicted"/>
<reference evidence="1 2" key="1">
    <citation type="submission" date="2019-02" db="EMBL/GenBank/DDBJ databases">
        <title>Draft genome sequence of Muricauda sp. 176CP4-71.</title>
        <authorList>
            <person name="Park J.-S."/>
        </authorList>
    </citation>
    <scope>NUCLEOTIDE SEQUENCE [LARGE SCALE GENOMIC DNA]</scope>
    <source>
        <strain evidence="1 2">176CP4-71</strain>
    </source>
</reference>
<sequence>MVIEESLPAYHNSIFFQLFNHASDVDSKLILLDQVLELGEEQDIPLLEELESTSELKVSNRAYEVKLELLARMNPDNVSDEDKLPMNLCFLYEEFEIRPAKVDNDPDIDFDLSLEILSDD</sequence>
<name>A0A4Q8QEB1_9FLAO</name>
<dbReference type="RefSeq" id="WP_130609423.1">
    <property type="nucleotide sequence ID" value="NZ_SGIU01000001.1"/>
</dbReference>
<gene>
    <name evidence="1" type="ORF">EW142_02935</name>
</gene>
<dbReference type="EMBL" id="SGIU01000001">
    <property type="protein sequence ID" value="TAI48771.1"/>
    <property type="molecule type" value="Genomic_DNA"/>
</dbReference>
<comment type="caution">
    <text evidence="1">The sequence shown here is derived from an EMBL/GenBank/DDBJ whole genome shotgun (WGS) entry which is preliminary data.</text>
</comment>
<organism evidence="1 2">
    <name type="scientific">Flagellimonas allohymeniacidonis</name>
    <dbReference type="NCBI Taxonomy" id="2517819"/>
    <lineage>
        <taxon>Bacteria</taxon>
        <taxon>Pseudomonadati</taxon>
        <taxon>Bacteroidota</taxon>
        <taxon>Flavobacteriia</taxon>
        <taxon>Flavobacteriales</taxon>
        <taxon>Flavobacteriaceae</taxon>
        <taxon>Flagellimonas</taxon>
    </lineage>
</organism>
<dbReference type="Proteomes" id="UP000291981">
    <property type="component" value="Unassembled WGS sequence"/>
</dbReference>
<evidence type="ECO:0000313" key="1">
    <source>
        <dbReference type="EMBL" id="TAI48771.1"/>
    </source>
</evidence>
<accession>A0A4Q8QEB1</accession>
<protein>
    <submittedName>
        <fullName evidence="1">Uncharacterized protein</fullName>
    </submittedName>
</protein>
<dbReference type="OrthoDB" id="1450879at2"/>
<keyword evidence="2" id="KW-1185">Reference proteome</keyword>